<organism evidence="4 5">
    <name type="scientific">Thermogladius calderae (strain DSM 22663 / VKM B-2946 / 1633)</name>
    <dbReference type="NCBI Taxonomy" id="1184251"/>
    <lineage>
        <taxon>Archaea</taxon>
        <taxon>Thermoproteota</taxon>
        <taxon>Thermoprotei</taxon>
        <taxon>Desulfurococcales</taxon>
        <taxon>Desulfurococcaceae</taxon>
        <taxon>Thermogladius</taxon>
    </lineage>
</organism>
<dbReference type="Pfam" id="PF01980">
    <property type="entry name" value="TrmO_N"/>
    <property type="match status" value="1"/>
</dbReference>
<dbReference type="InterPro" id="IPR036413">
    <property type="entry name" value="YaeB-like_sf"/>
</dbReference>
<dbReference type="KEGG" id="thg:TCELL_0502"/>
<feature type="domain" description="TsaA-like" evidence="3">
    <location>
        <begin position="8"/>
        <end position="147"/>
    </location>
</feature>
<dbReference type="InterPro" id="IPR040372">
    <property type="entry name" value="YaeB-like"/>
</dbReference>
<gene>
    <name evidence="4" type="ordered locus">TCELL_0502</name>
</gene>
<dbReference type="eggNOG" id="arCOG00761">
    <property type="taxonomic scope" value="Archaea"/>
</dbReference>
<evidence type="ECO:0000259" key="3">
    <source>
        <dbReference type="PROSITE" id="PS51668"/>
    </source>
</evidence>
<dbReference type="SUPFAM" id="SSF118196">
    <property type="entry name" value="YaeB-like"/>
    <property type="match status" value="1"/>
</dbReference>
<evidence type="ECO:0000313" key="5">
    <source>
        <dbReference type="Proteomes" id="UP000005270"/>
    </source>
</evidence>
<comment type="similarity">
    <text evidence="2">Belongs to the tRNA methyltransferase O family.</text>
</comment>
<dbReference type="InterPro" id="IPR023370">
    <property type="entry name" value="TrmO-like_N"/>
</dbReference>
<dbReference type="Proteomes" id="UP000005270">
    <property type="component" value="Chromosome"/>
</dbReference>
<dbReference type="PROSITE" id="PS51668">
    <property type="entry name" value="TSAA_2"/>
    <property type="match status" value="1"/>
</dbReference>
<keyword evidence="1" id="KW-0949">S-adenosyl-L-methionine</keyword>
<reference evidence="4 5" key="1">
    <citation type="journal article" date="2012" name="J. Bacteriol.">
        <title>Complete genome sequence of the hyperthermophilic cellulolytic Crenarchaeon 'Thermogladius cellulolyticus' 1633.</title>
        <authorList>
            <person name="Mardanov A.V."/>
            <person name="Kochetkova T.V."/>
            <person name="Beletsky A.V."/>
            <person name="Bonch-Osmolovskaya E.A."/>
            <person name="Ravin N.V."/>
            <person name="Skryabin K.G."/>
        </authorList>
    </citation>
    <scope>NUCLEOTIDE SEQUENCE [LARGE SCALE GENOMIC DNA]</scope>
    <source>
        <strain evidence="5">DSM 22663 / VKM B-2946 / 1633</strain>
    </source>
</reference>
<dbReference type="Gene3D" id="2.40.30.70">
    <property type="entry name" value="YaeB-like"/>
    <property type="match status" value="1"/>
</dbReference>
<evidence type="ECO:0000256" key="2">
    <source>
        <dbReference type="ARBA" id="ARBA00033753"/>
    </source>
</evidence>
<dbReference type="InterPro" id="IPR036414">
    <property type="entry name" value="YaeB_N_sf"/>
</dbReference>
<dbReference type="OrthoDB" id="40408at2157"/>
<evidence type="ECO:0000313" key="4">
    <source>
        <dbReference type="EMBL" id="AFK50927.1"/>
    </source>
</evidence>
<dbReference type="PANTHER" id="PTHR12818:SF0">
    <property type="entry name" value="TRNA (ADENINE(37)-N6)-METHYLTRANSFERASE"/>
    <property type="match status" value="1"/>
</dbReference>
<dbReference type="InParanoid" id="I3TDT9"/>
<dbReference type="EMBL" id="CP003531">
    <property type="protein sequence ID" value="AFK50927.1"/>
    <property type="molecule type" value="Genomic_DNA"/>
</dbReference>
<dbReference type="PANTHER" id="PTHR12818">
    <property type="entry name" value="TRNA (ADENINE(37)-N6)-METHYLTRANSFERASE"/>
    <property type="match status" value="1"/>
</dbReference>
<dbReference type="NCBIfam" id="TIGR00104">
    <property type="entry name" value="tRNA_TsaA"/>
    <property type="match status" value="1"/>
</dbReference>
<proteinExistence type="inferred from homology"/>
<dbReference type="GeneID" id="13012800"/>
<dbReference type="HOGENOM" id="CLU_013458_2_1_2"/>
<dbReference type="CDD" id="cd09281">
    <property type="entry name" value="UPF0066"/>
    <property type="match status" value="1"/>
</dbReference>
<name>I3TDT9_THEC1</name>
<dbReference type="AlphaFoldDB" id="I3TDT9"/>
<sequence length="170" mass="19469">MSCTEICLRPIGFVRHGFKDEEVKNSVDGVPGFIEVLPEYSEGLLNLEGFSHVIVIAFLHKTSEDDRRVLRVKHRRLCRLGVNIEDLPEVGVFATDSPHRPNPIALSILRVRGIEGNRIHVENLDLFDGTPVLDIKPYDRGRVVQDSKQPWWAEELERRIRERLGKTITP</sequence>
<keyword evidence="5" id="KW-1185">Reference proteome</keyword>
<accession>I3TDT9</accession>
<dbReference type="RefSeq" id="WP_014737177.1">
    <property type="nucleotide sequence ID" value="NC_017954.1"/>
</dbReference>
<protein>
    <submittedName>
        <fullName evidence="4">UPF0066 domain containing protein</fullName>
    </submittedName>
</protein>
<evidence type="ECO:0000256" key="1">
    <source>
        <dbReference type="ARBA" id="ARBA00022691"/>
    </source>
</evidence>